<dbReference type="EMBL" id="CM029049">
    <property type="protein sequence ID" value="KAG2572289.1"/>
    <property type="molecule type" value="Genomic_DNA"/>
</dbReference>
<evidence type="ECO:0000313" key="1">
    <source>
        <dbReference type="EMBL" id="KAG2572289.1"/>
    </source>
</evidence>
<evidence type="ECO:0000313" key="2">
    <source>
        <dbReference type="Proteomes" id="UP000823388"/>
    </source>
</evidence>
<accession>A0A8T0QHJ9</accession>
<organism evidence="1 2">
    <name type="scientific">Panicum virgatum</name>
    <name type="common">Blackwell switchgrass</name>
    <dbReference type="NCBI Taxonomy" id="38727"/>
    <lineage>
        <taxon>Eukaryota</taxon>
        <taxon>Viridiplantae</taxon>
        <taxon>Streptophyta</taxon>
        <taxon>Embryophyta</taxon>
        <taxon>Tracheophyta</taxon>
        <taxon>Spermatophyta</taxon>
        <taxon>Magnoliopsida</taxon>
        <taxon>Liliopsida</taxon>
        <taxon>Poales</taxon>
        <taxon>Poaceae</taxon>
        <taxon>PACMAD clade</taxon>
        <taxon>Panicoideae</taxon>
        <taxon>Panicodae</taxon>
        <taxon>Paniceae</taxon>
        <taxon>Panicinae</taxon>
        <taxon>Panicum</taxon>
        <taxon>Panicum sect. Hiantes</taxon>
    </lineage>
</organism>
<keyword evidence="2" id="KW-1185">Reference proteome</keyword>
<reference evidence="1" key="1">
    <citation type="submission" date="2020-05" db="EMBL/GenBank/DDBJ databases">
        <title>WGS assembly of Panicum virgatum.</title>
        <authorList>
            <person name="Lovell J.T."/>
            <person name="Jenkins J."/>
            <person name="Shu S."/>
            <person name="Juenger T.E."/>
            <person name="Schmutz J."/>
        </authorList>
    </citation>
    <scope>NUCLEOTIDE SEQUENCE</scope>
    <source>
        <strain evidence="1">AP13</strain>
    </source>
</reference>
<proteinExistence type="predicted"/>
<comment type="caution">
    <text evidence="1">The sequence shown here is derived from an EMBL/GenBank/DDBJ whole genome shotgun (WGS) entry which is preliminary data.</text>
</comment>
<protein>
    <submittedName>
        <fullName evidence="1">Uncharacterized protein</fullName>
    </submittedName>
</protein>
<dbReference type="AlphaFoldDB" id="A0A8T0QHJ9"/>
<dbReference type="Proteomes" id="UP000823388">
    <property type="component" value="Chromosome 7K"/>
</dbReference>
<gene>
    <name evidence="1" type="ORF">PVAP13_7KG141700</name>
</gene>
<name>A0A8T0QHJ9_PANVG</name>
<sequence length="62" mass="7196">MPNQVLIWKQISGRKKSNTLFNFTWAFGHLCNYVAWNKVLAVHDTKAAKLYVRPQSSHHQVS</sequence>